<reference evidence="2 3" key="1">
    <citation type="submission" date="2019-03" db="EMBL/GenBank/DDBJ databases">
        <title>Genomic Encyclopedia of Type Strains, Phase IV (KMG-IV): sequencing the most valuable type-strain genomes for metagenomic binning, comparative biology and taxonomic classification.</title>
        <authorList>
            <person name="Goeker M."/>
        </authorList>
    </citation>
    <scope>NUCLEOTIDE SEQUENCE [LARGE SCALE GENOMIC DNA]</scope>
    <source>
        <strain evidence="2 3">DSM 18401</strain>
    </source>
</reference>
<protein>
    <submittedName>
        <fullName evidence="2">TraC-like protein</fullName>
    </submittedName>
</protein>
<dbReference type="Pfam" id="PF07820">
    <property type="entry name" value="TraC"/>
    <property type="match status" value="1"/>
</dbReference>
<comment type="caution">
    <text evidence="2">The sequence shown here is derived from an EMBL/GenBank/DDBJ whole genome shotgun (WGS) entry which is preliminary data.</text>
</comment>
<sequence>MKKPTSKIREELARLQEQLKQAETRDAERIGRIALKAGLGEIEIDDADLQAAFEDVAKRFRGTKAGSNGKEKSAAGATGTLPATSLSAGAVAGQAGEA</sequence>
<dbReference type="InterPro" id="IPR012930">
    <property type="entry name" value="TraC"/>
</dbReference>
<name>A0A4V2RFW3_SHIGR</name>
<evidence type="ECO:0000313" key="3">
    <source>
        <dbReference type="Proteomes" id="UP000295351"/>
    </source>
</evidence>
<keyword evidence="3" id="KW-1185">Reference proteome</keyword>
<evidence type="ECO:0000313" key="2">
    <source>
        <dbReference type="EMBL" id="TCN34180.1"/>
    </source>
</evidence>
<evidence type="ECO:0000256" key="1">
    <source>
        <dbReference type="SAM" id="MobiDB-lite"/>
    </source>
</evidence>
<organism evidence="2 3">
    <name type="scientific">Shinella granuli</name>
    <dbReference type="NCBI Taxonomy" id="323621"/>
    <lineage>
        <taxon>Bacteria</taxon>
        <taxon>Pseudomonadati</taxon>
        <taxon>Pseudomonadota</taxon>
        <taxon>Alphaproteobacteria</taxon>
        <taxon>Hyphomicrobiales</taxon>
        <taxon>Rhizobiaceae</taxon>
        <taxon>Shinella</taxon>
    </lineage>
</organism>
<feature type="region of interest" description="Disordered" evidence="1">
    <location>
        <begin position="61"/>
        <end position="98"/>
    </location>
</feature>
<dbReference type="InterPro" id="IPR053443">
    <property type="entry name" value="Conjugal_Transfer_TraC"/>
</dbReference>
<dbReference type="NCBIfam" id="NF010422">
    <property type="entry name" value="PRK13848.1"/>
    <property type="match status" value="1"/>
</dbReference>
<dbReference type="RefSeq" id="WP_018326255.1">
    <property type="nucleotide sequence ID" value="NZ_BAABEI010000014.1"/>
</dbReference>
<accession>A0A4V2RFW3</accession>
<dbReference type="NCBIfam" id="NF043004">
    <property type="entry name" value="CjTranTraC_Agrob"/>
    <property type="match status" value="1"/>
</dbReference>
<dbReference type="Proteomes" id="UP000295351">
    <property type="component" value="Unassembled WGS sequence"/>
</dbReference>
<proteinExistence type="predicted"/>
<gene>
    <name evidence="2" type="ORF">EV665_13810</name>
</gene>
<dbReference type="EMBL" id="SLVX01000038">
    <property type="protein sequence ID" value="TCN34180.1"/>
    <property type="molecule type" value="Genomic_DNA"/>
</dbReference>
<dbReference type="AlphaFoldDB" id="A0A4V2RFW3"/>